<feature type="transmembrane region" description="Helical" evidence="6">
    <location>
        <begin position="288"/>
        <end position="309"/>
    </location>
</feature>
<evidence type="ECO:0000256" key="2">
    <source>
        <dbReference type="ARBA" id="ARBA00022448"/>
    </source>
</evidence>
<gene>
    <name evidence="7" type="ORF">EJ04DRAFT_585578</name>
</gene>
<evidence type="ECO:0000256" key="3">
    <source>
        <dbReference type="ARBA" id="ARBA00022692"/>
    </source>
</evidence>
<dbReference type="Gene3D" id="1.20.1250.20">
    <property type="entry name" value="MFS general substrate transporter like domains"/>
    <property type="match status" value="1"/>
</dbReference>
<feature type="transmembrane region" description="Helical" evidence="6">
    <location>
        <begin position="461"/>
        <end position="479"/>
    </location>
</feature>
<feature type="transmembrane region" description="Helical" evidence="6">
    <location>
        <begin position="225"/>
        <end position="244"/>
    </location>
</feature>
<keyword evidence="8" id="KW-1185">Reference proteome</keyword>
<protein>
    <submittedName>
        <fullName evidence="7">MFS general substrate transporter</fullName>
    </submittedName>
</protein>
<dbReference type="EMBL" id="ML996214">
    <property type="protein sequence ID" value="KAF2730600.1"/>
    <property type="molecule type" value="Genomic_DNA"/>
</dbReference>
<feature type="transmembrane region" description="Helical" evidence="6">
    <location>
        <begin position="432"/>
        <end position="452"/>
    </location>
</feature>
<evidence type="ECO:0000313" key="8">
    <source>
        <dbReference type="Proteomes" id="UP000799444"/>
    </source>
</evidence>
<keyword evidence="4 6" id="KW-1133">Transmembrane helix</keyword>
<evidence type="ECO:0000256" key="4">
    <source>
        <dbReference type="ARBA" id="ARBA00022989"/>
    </source>
</evidence>
<dbReference type="FunFam" id="1.20.1250.20:FF:000106">
    <property type="entry name" value="MFS transporter, putative"/>
    <property type="match status" value="1"/>
</dbReference>
<keyword evidence="3 6" id="KW-0812">Transmembrane</keyword>
<evidence type="ECO:0000256" key="5">
    <source>
        <dbReference type="ARBA" id="ARBA00023136"/>
    </source>
</evidence>
<dbReference type="GO" id="GO:0022857">
    <property type="term" value="F:transmembrane transporter activity"/>
    <property type="evidence" value="ECO:0007669"/>
    <property type="project" value="InterPro"/>
</dbReference>
<dbReference type="OrthoDB" id="1935484at2759"/>
<organism evidence="7 8">
    <name type="scientific">Polyplosphaeria fusca</name>
    <dbReference type="NCBI Taxonomy" id="682080"/>
    <lineage>
        <taxon>Eukaryota</taxon>
        <taxon>Fungi</taxon>
        <taxon>Dikarya</taxon>
        <taxon>Ascomycota</taxon>
        <taxon>Pezizomycotina</taxon>
        <taxon>Dothideomycetes</taxon>
        <taxon>Pleosporomycetidae</taxon>
        <taxon>Pleosporales</taxon>
        <taxon>Tetraplosphaeriaceae</taxon>
        <taxon>Polyplosphaeria</taxon>
    </lineage>
</organism>
<evidence type="ECO:0000256" key="1">
    <source>
        <dbReference type="ARBA" id="ARBA00004141"/>
    </source>
</evidence>
<dbReference type="InterPro" id="IPR036259">
    <property type="entry name" value="MFS_trans_sf"/>
</dbReference>
<dbReference type="PANTHER" id="PTHR43791:SF65">
    <property type="entry name" value="MAJOR FACILITATOR SUPERFAMILY (MFS) PROFILE DOMAIN-CONTAINING PROTEIN-RELATED"/>
    <property type="match status" value="1"/>
</dbReference>
<sequence>MATVIFGNTGRVREPGVTVPASSSTSSEDVAAPIGDGFEKDQTRVHVSDGVPPLGVPHEEKRFWFQRGKKSYDPNAIATLQPSVYDNPDSAKQYQPRADWENLHRFNPLARWTWNEEYRLIRKIDLRIMFFACVMFMALELDRSNIQQANTDNFLKDLHLNTNDYNLGNTVFKLAFLCAELPSQLVSKWVGPDRWIPTQMVLWSIVASSQFWLSGRDSFLACRALLGLLQGGFIPDVILYLSYFYKHHELSIRLGFFWTGMYVADILAAFLAYGLLHLRGLHGHAGWRWLFLIEGIFTLVIGLIAYVLMPPGPCQTANWSRGKKGWFTAREEEIIVNRVIRDDPSKGTMHNRQPVTLKLLWKSLTDYDLWPLYILGLLFQIPQTPPQQYLTLSLRGLGFDTFQSNLLAIPWTFIHIITMLALTYSAEIFQELTLHAMIGQFWAIPMLTWLVVTNTAKADKWIVWTVITLLLSYPSSHPIQVGWNSRNSNTVRSRTVSAACYNMFVQASGIISSNIYRQDDKPLYKRGNKALLGIAVGNVFVYLSTKAYYIWRNKSRDRKWNAMTEEEKLEYLENTTDEGNKRLDFRFAH</sequence>
<dbReference type="FunFam" id="1.20.1250.20:FF:000247">
    <property type="entry name" value="MFS general substrate transporter"/>
    <property type="match status" value="1"/>
</dbReference>
<dbReference type="PANTHER" id="PTHR43791">
    <property type="entry name" value="PERMEASE-RELATED"/>
    <property type="match status" value="1"/>
</dbReference>
<evidence type="ECO:0000313" key="7">
    <source>
        <dbReference type="EMBL" id="KAF2730600.1"/>
    </source>
</evidence>
<comment type="caution">
    <text evidence="7">The sequence shown here is derived from an EMBL/GenBank/DDBJ whole genome shotgun (WGS) entry which is preliminary data.</text>
</comment>
<feature type="transmembrane region" description="Helical" evidence="6">
    <location>
        <begin position="256"/>
        <end position="276"/>
    </location>
</feature>
<dbReference type="Pfam" id="PF07690">
    <property type="entry name" value="MFS_1"/>
    <property type="match status" value="1"/>
</dbReference>
<proteinExistence type="predicted"/>
<reference evidence="7" key="1">
    <citation type="journal article" date="2020" name="Stud. Mycol.">
        <title>101 Dothideomycetes genomes: a test case for predicting lifestyles and emergence of pathogens.</title>
        <authorList>
            <person name="Haridas S."/>
            <person name="Albert R."/>
            <person name="Binder M."/>
            <person name="Bloem J."/>
            <person name="Labutti K."/>
            <person name="Salamov A."/>
            <person name="Andreopoulos B."/>
            <person name="Baker S."/>
            <person name="Barry K."/>
            <person name="Bills G."/>
            <person name="Bluhm B."/>
            <person name="Cannon C."/>
            <person name="Castanera R."/>
            <person name="Culley D."/>
            <person name="Daum C."/>
            <person name="Ezra D."/>
            <person name="Gonzalez J."/>
            <person name="Henrissat B."/>
            <person name="Kuo A."/>
            <person name="Liang C."/>
            <person name="Lipzen A."/>
            <person name="Lutzoni F."/>
            <person name="Magnuson J."/>
            <person name="Mondo S."/>
            <person name="Nolan M."/>
            <person name="Ohm R."/>
            <person name="Pangilinan J."/>
            <person name="Park H.-J."/>
            <person name="Ramirez L."/>
            <person name="Alfaro M."/>
            <person name="Sun H."/>
            <person name="Tritt A."/>
            <person name="Yoshinaga Y."/>
            <person name="Zwiers L.-H."/>
            <person name="Turgeon B."/>
            <person name="Goodwin S."/>
            <person name="Spatafora J."/>
            <person name="Crous P."/>
            <person name="Grigoriev I."/>
        </authorList>
    </citation>
    <scope>NUCLEOTIDE SEQUENCE</scope>
    <source>
        <strain evidence="7">CBS 125425</strain>
    </source>
</reference>
<feature type="transmembrane region" description="Helical" evidence="6">
    <location>
        <begin position="406"/>
        <end position="426"/>
    </location>
</feature>
<dbReference type="SUPFAM" id="SSF103473">
    <property type="entry name" value="MFS general substrate transporter"/>
    <property type="match status" value="1"/>
</dbReference>
<dbReference type="InterPro" id="IPR011701">
    <property type="entry name" value="MFS"/>
</dbReference>
<keyword evidence="5 6" id="KW-0472">Membrane</keyword>
<dbReference type="Proteomes" id="UP000799444">
    <property type="component" value="Unassembled WGS sequence"/>
</dbReference>
<name>A0A9P4QS08_9PLEO</name>
<dbReference type="GO" id="GO:0016020">
    <property type="term" value="C:membrane"/>
    <property type="evidence" value="ECO:0007669"/>
    <property type="project" value="UniProtKB-SubCell"/>
</dbReference>
<comment type="subcellular location">
    <subcellularLocation>
        <location evidence="1">Membrane</location>
        <topology evidence="1">Multi-pass membrane protein</topology>
    </subcellularLocation>
</comment>
<dbReference type="AlphaFoldDB" id="A0A9P4QS08"/>
<feature type="transmembrane region" description="Helical" evidence="6">
    <location>
        <begin position="530"/>
        <end position="551"/>
    </location>
</feature>
<evidence type="ECO:0000256" key="6">
    <source>
        <dbReference type="SAM" id="Phobius"/>
    </source>
</evidence>
<accession>A0A9P4QS08</accession>
<keyword evidence="2" id="KW-0813">Transport</keyword>